<name>A0A8K0HRW3_9ROSA</name>
<dbReference type="AlphaFoldDB" id="A0A8K0HRW3"/>
<evidence type="ECO:0000256" key="1">
    <source>
        <dbReference type="SAM" id="MobiDB-lite"/>
    </source>
</evidence>
<feature type="compositionally biased region" description="Polar residues" evidence="1">
    <location>
        <begin position="42"/>
        <end position="54"/>
    </location>
</feature>
<proteinExistence type="predicted"/>
<gene>
    <name evidence="2" type="ORF">FNV43_RR01208</name>
</gene>
<sequence length="69" mass="7331">MVANASLYLKTSGFQTWFESEVFGEMGSSCDEIGFDEMGSSCDETTPDSHSVGITSHAEKTKGLDASDA</sequence>
<protein>
    <submittedName>
        <fullName evidence="2">Uncharacterized protein</fullName>
    </submittedName>
</protein>
<comment type="caution">
    <text evidence="2">The sequence shown here is derived from an EMBL/GenBank/DDBJ whole genome shotgun (WGS) entry which is preliminary data.</text>
</comment>
<evidence type="ECO:0000313" key="2">
    <source>
        <dbReference type="EMBL" id="KAF3456555.1"/>
    </source>
</evidence>
<evidence type="ECO:0000313" key="3">
    <source>
        <dbReference type="Proteomes" id="UP000796880"/>
    </source>
</evidence>
<dbReference type="Proteomes" id="UP000796880">
    <property type="component" value="Unassembled WGS sequence"/>
</dbReference>
<feature type="compositionally biased region" description="Basic and acidic residues" evidence="1">
    <location>
        <begin position="57"/>
        <end position="69"/>
    </location>
</feature>
<feature type="region of interest" description="Disordered" evidence="1">
    <location>
        <begin position="35"/>
        <end position="69"/>
    </location>
</feature>
<organism evidence="2 3">
    <name type="scientific">Rhamnella rubrinervis</name>
    <dbReference type="NCBI Taxonomy" id="2594499"/>
    <lineage>
        <taxon>Eukaryota</taxon>
        <taxon>Viridiplantae</taxon>
        <taxon>Streptophyta</taxon>
        <taxon>Embryophyta</taxon>
        <taxon>Tracheophyta</taxon>
        <taxon>Spermatophyta</taxon>
        <taxon>Magnoliopsida</taxon>
        <taxon>eudicotyledons</taxon>
        <taxon>Gunneridae</taxon>
        <taxon>Pentapetalae</taxon>
        <taxon>rosids</taxon>
        <taxon>fabids</taxon>
        <taxon>Rosales</taxon>
        <taxon>Rhamnaceae</taxon>
        <taxon>rhamnoid group</taxon>
        <taxon>Rhamneae</taxon>
        <taxon>Rhamnella</taxon>
    </lineage>
</organism>
<keyword evidence="3" id="KW-1185">Reference proteome</keyword>
<reference evidence="2" key="1">
    <citation type="submission" date="2020-03" db="EMBL/GenBank/DDBJ databases">
        <title>A high-quality chromosome-level genome assembly of a woody plant with both climbing and erect habits, Rhamnella rubrinervis.</title>
        <authorList>
            <person name="Lu Z."/>
            <person name="Yang Y."/>
            <person name="Zhu X."/>
            <person name="Sun Y."/>
        </authorList>
    </citation>
    <scope>NUCLEOTIDE SEQUENCE</scope>
    <source>
        <strain evidence="2">BYM</strain>
        <tissue evidence="2">Leaf</tissue>
    </source>
</reference>
<accession>A0A8K0HRW3</accession>
<dbReference type="EMBL" id="VOIH02000001">
    <property type="protein sequence ID" value="KAF3456555.1"/>
    <property type="molecule type" value="Genomic_DNA"/>
</dbReference>